<keyword evidence="1 3" id="KW-0560">Oxidoreductase</keyword>
<comment type="similarity">
    <text evidence="3">Belongs to the D-isomer specific 2-hydroxyacid dehydrogenase family.</text>
</comment>
<dbReference type="InterPro" id="IPR006140">
    <property type="entry name" value="D-isomer_DH_NAD-bd"/>
</dbReference>
<feature type="domain" description="D-isomer specific 2-hydroxyacid dehydrogenase NAD-binding" evidence="5">
    <location>
        <begin position="111"/>
        <end position="283"/>
    </location>
</feature>
<dbReference type="Gene3D" id="3.40.50.720">
    <property type="entry name" value="NAD(P)-binding Rossmann-like Domain"/>
    <property type="match status" value="2"/>
</dbReference>
<dbReference type="PANTHER" id="PTHR10996:SF178">
    <property type="entry name" value="2-HYDROXYACID DEHYDROGENASE YGL185C-RELATED"/>
    <property type="match status" value="1"/>
</dbReference>
<protein>
    <submittedName>
        <fullName evidence="6">2-hydroxyacid dehydrogenase</fullName>
    </submittedName>
</protein>
<dbReference type="EMBL" id="JAMKFE010000015">
    <property type="protein sequence ID" value="MCM5681923.1"/>
    <property type="molecule type" value="Genomic_DNA"/>
</dbReference>
<dbReference type="CDD" id="cd12156">
    <property type="entry name" value="HPPR"/>
    <property type="match status" value="1"/>
</dbReference>
<proteinExistence type="inferred from homology"/>
<keyword evidence="7" id="KW-1185">Reference proteome</keyword>
<organism evidence="6 7">
    <name type="scientific">Caldimonas mangrovi</name>
    <dbReference type="NCBI Taxonomy" id="2944811"/>
    <lineage>
        <taxon>Bacteria</taxon>
        <taxon>Pseudomonadati</taxon>
        <taxon>Pseudomonadota</taxon>
        <taxon>Betaproteobacteria</taxon>
        <taxon>Burkholderiales</taxon>
        <taxon>Sphaerotilaceae</taxon>
        <taxon>Caldimonas</taxon>
    </lineage>
</organism>
<dbReference type="Pfam" id="PF02826">
    <property type="entry name" value="2-Hacid_dh_C"/>
    <property type="match status" value="1"/>
</dbReference>
<reference evidence="6" key="1">
    <citation type="submission" date="2022-05" db="EMBL/GenBank/DDBJ databases">
        <title>Schlegelella sp. nov., isolated from mangrove soil.</title>
        <authorList>
            <person name="Liu Y."/>
            <person name="Ge X."/>
            <person name="Liu W."/>
        </authorList>
    </citation>
    <scope>NUCLEOTIDE SEQUENCE</scope>
    <source>
        <strain evidence="6">S2-27</strain>
    </source>
</reference>
<dbReference type="Pfam" id="PF00389">
    <property type="entry name" value="2-Hacid_dh"/>
    <property type="match status" value="1"/>
</dbReference>
<dbReference type="SUPFAM" id="SSF52283">
    <property type="entry name" value="Formate/glycerate dehydrogenase catalytic domain-like"/>
    <property type="match status" value="1"/>
</dbReference>
<accession>A0ABT0YT51</accession>
<name>A0ABT0YT51_9BURK</name>
<comment type="caution">
    <text evidence="6">The sequence shown here is derived from an EMBL/GenBank/DDBJ whole genome shotgun (WGS) entry which is preliminary data.</text>
</comment>
<evidence type="ECO:0000256" key="3">
    <source>
        <dbReference type="RuleBase" id="RU003719"/>
    </source>
</evidence>
<gene>
    <name evidence="6" type="ORF">M8A51_20535</name>
</gene>
<feature type="domain" description="D-isomer specific 2-hydroxyacid dehydrogenase catalytic" evidence="4">
    <location>
        <begin position="20"/>
        <end position="312"/>
    </location>
</feature>
<keyword evidence="2" id="KW-0520">NAD</keyword>
<evidence type="ECO:0000256" key="1">
    <source>
        <dbReference type="ARBA" id="ARBA00023002"/>
    </source>
</evidence>
<evidence type="ECO:0000259" key="5">
    <source>
        <dbReference type="Pfam" id="PF02826"/>
    </source>
</evidence>
<dbReference type="RefSeq" id="WP_251780405.1">
    <property type="nucleotide sequence ID" value="NZ_JAMKFE010000015.1"/>
</dbReference>
<evidence type="ECO:0000259" key="4">
    <source>
        <dbReference type="Pfam" id="PF00389"/>
    </source>
</evidence>
<dbReference type="PANTHER" id="PTHR10996">
    <property type="entry name" value="2-HYDROXYACID DEHYDROGENASE-RELATED"/>
    <property type="match status" value="1"/>
</dbReference>
<dbReference type="InterPro" id="IPR036291">
    <property type="entry name" value="NAD(P)-bd_dom_sf"/>
</dbReference>
<evidence type="ECO:0000313" key="6">
    <source>
        <dbReference type="EMBL" id="MCM5681923.1"/>
    </source>
</evidence>
<evidence type="ECO:0000313" key="7">
    <source>
        <dbReference type="Proteomes" id="UP001165541"/>
    </source>
</evidence>
<dbReference type="Proteomes" id="UP001165541">
    <property type="component" value="Unassembled WGS sequence"/>
</dbReference>
<dbReference type="SUPFAM" id="SSF51735">
    <property type="entry name" value="NAD(P)-binding Rossmann-fold domains"/>
    <property type="match status" value="1"/>
</dbReference>
<sequence length="315" mass="33141">MPRLDIDVLMTGPQAPALEQAVERHYRVHKLWTATDREAFVAERADSIRAIVTNAPVGASAALIDALPKLEIISSCGVGLDAIDLGAARRRDVIVSYTPGVLNDCVADTGLMLMLAVARRLGQAERFVRAGQWRQAKFPLATSLGGKTCGILGLGGIGLAVARRAAALGMHIEYANPRPKAGVEFAYHADPLSLARAADFLVLTLPGGEHTRHLVNAAVLEALGPAGYLINIARGSVVDQAALVDALTSGRIAGAALDVFDDEPNVPAPLLQLDNVVLTPHLASGTHETRKAMSDLAFANLQAHFAGQPVLTRAA</sequence>
<dbReference type="InterPro" id="IPR050223">
    <property type="entry name" value="D-isomer_2-hydroxyacid_DH"/>
</dbReference>
<dbReference type="InterPro" id="IPR006139">
    <property type="entry name" value="D-isomer_2_OHA_DH_cat_dom"/>
</dbReference>
<evidence type="ECO:0000256" key="2">
    <source>
        <dbReference type="ARBA" id="ARBA00023027"/>
    </source>
</evidence>